<dbReference type="PANTHER" id="PTHR44229:SF4">
    <property type="entry name" value="15-HYDROXYPROSTAGLANDIN DEHYDROGENASE [NAD(+)]"/>
    <property type="match status" value="1"/>
</dbReference>
<dbReference type="eggNOG" id="KOG4169">
    <property type="taxonomic scope" value="Eukaryota"/>
</dbReference>
<evidence type="ECO:0000313" key="6">
    <source>
        <dbReference type="Proteomes" id="UP000013776"/>
    </source>
</evidence>
<gene>
    <name evidence="5" type="ORF">TAPDE_001536</name>
</gene>
<dbReference type="InterPro" id="IPR020904">
    <property type="entry name" value="Sc_DH/Rdtase_CS"/>
</dbReference>
<comment type="caution">
    <text evidence="5">The sequence shown here is derived from an EMBL/GenBank/DDBJ whole genome shotgun (WGS) entry which is preliminary data.</text>
</comment>
<dbReference type="Gene3D" id="3.40.50.720">
    <property type="entry name" value="NAD(P)-binding Rossmann-like Domain"/>
    <property type="match status" value="1"/>
</dbReference>
<sequence length="303" mass="32568">MYDWTNKVVVLTGGASGMGRSFITHVLSHGGIVSFGDINTALSKSLLLQVHSSAPRLVSRLLFTKTDIRDANQVRHLFDRTKEVFGKIDCLLCVAGVNLPDSFLPPAEARPATANMLNLEINLIGTINTVYAGLSYLKSGASIVVIASTAGIYPSSVQPLYSASKHGLIGFSRSLAPILPEGQRIFVLAPSTYLPPHQQSTSGLKMSGQMDNSGDDDIFTKVIRNTLGFVEMSSITKVLDESLESAQSGQVIEINPTAVQSVAFPVPTDKITLMENSLRYHVCGIEEKSAGDNTKVKEEAVND</sequence>
<dbReference type="InterPro" id="IPR036291">
    <property type="entry name" value="NAD(P)-bd_dom_sf"/>
</dbReference>
<evidence type="ECO:0000313" key="5">
    <source>
        <dbReference type="EMBL" id="CCG81711.1"/>
    </source>
</evidence>
<reference evidence="5 6" key="1">
    <citation type="journal article" date="2013" name="MBio">
        <title>Genome sequencing of the plant pathogen Taphrina deformans, the causal agent of peach leaf curl.</title>
        <authorList>
            <person name="Cisse O.H."/>
            <person name="Almeida J.M.G.C.F."/>
            <person name="Fonseca A."/>
            <person name="Kumar A.A."/>
            <person name="Salojaervi J."/>
            <person name="Overmyer K."/>
            <person name="Hauser P.M."/>
            <person name="Pagni M."/>
        </authorList>
    </citation>
    <scope>NUCLEOTIDE SEQUENCE [LARGE SCALE GENOMIC DNA]</scope>
    <source>
        <strain evidence="6">PYCC 5710 / ATCC 11124 / CBS 356.35 / IMI 108563 / JCM 9778 / NBRC 8474</strain>
    </source>
</reference>
<dbReference type="PROSITE" id="PS00061">
    <property type="entry name" value="ADH_SHORT"/>
    <property type="match status" value="1"/>
</dbReference>
<evidence type="ECO:0000256" key="1">
    <source>
        <dbReference type="ARBA" id="ARBA00006484"/>
    </source>
</evidence>
<dbReference type="GO" id="GO:0005737">
    <property type="term" value="C:cytoplasm"/>
    <property type="evidence" value="ECO:0007669"/>
    <property type="project" value="TreeGrafter"/>
</dbReference>
<dbReference type="PRINTS" id="PR00080">
    <property type="entry name" value="SDRFAMILY"/>
</dbReference>
<dbReference type="SUPFAM" id="SSF51735">
    <property type="entry name" value="NAD(P)-binding Rossmann-fold domains"/>
    <property type="match status" value="1"/>
</dbReference>
<dbReference type="STRING" id="1097556.R4XBG3"/>
<protein>
    <submittedName>
        <fullName evidence="5">Short chain dehydrogenase/reductase</fullName>
    </submittedName>
</protein>
<dbReference type="Pfam" id="PF00106">
    <property type="entry name" value="adh_short"/>
    <property type="match status" value="1"/>
</dbReference>
<dbReference type="GO" id="GO:0016616">
    <property type="term" value="F:oxidoreductase activity, acting on the CH-OH group of donors, NAD or NADP as acceptor"/>
    <property type="evidence" value="ECO:0007669"/>
    <property type="project" value="TreeGrafter"/>
</dbReference>
<dbReference type="PANTHER" id="PTHR44229">
    <property type="entry name" value="15-HYDROXYPROSTAGLANDIN DEHYDROGENASE [NAD(+)]"/>
    <property type="match status" value="1"/>
</dbReference>
<dbReference type="InterPro" id="IPR002347">
    <property type="entry name" value="SDR_fam"/>
</dbReference>
<dbReference type="OrthoDB" id="5371740at2759"/>
<dbReference type="EMBL" id="CAHR02000056">
    <property type="protein sequence ID" value="CCG81711.1"/>
    <property type="molecule type" value="Genomic_DNA"/>
</dbReference>
<evidence type="ECO:0000256" key="2">
    <source>
        <dbReference type="ARBA" id="ARBA00022857"/>
    </source>
</evidence>
<evidence type="ECO:0000256" key="3">
    <source>
        <dbReference type="ARBA" id="ARBA00023002"/>
    </source>
</evidence>
<dbReference type="PRINTS" id="PR00081">
    <property type="entry name" value="GDHRDH"/>
</dbReference>
<keyword evidence="6" id="KW-1185">Reference proteome</keyword>
<keyword evidence="2" id="KW-0521">NADP</keyword>
<dbReference type="Proteomes" id="UP000013776">
    <property type="component" value="Unassembled WGS sequence"/>
</dbReference>
<accession>R4XBG3</accession>
<name>R4XBG3_TAPDE</name>
<evidence type="ECO:0000256" key="4">
    <source>
        <dbReference type="RuleBase" id="RU000363"/>
    </source>
</evidence>
<comment type="similarity">
    <text evidence="1 4">Belongs to the short-chain dehydrogenases/reductases (SDR) family.</text>
</comment>
<organism evidence="5 6">
    <name type="scientific">Taphrina deformans (strain PYCC 5710 / ATCC 11124 / CBS 356.35 / IMI 108563 / JCM 9778 / NBRC 8474)</name>
    <name type="common">Peach leaf curl fungus</name>
    <name type="synonym">Lalaria deformans</name>
    <dbReference type="NCBI Taxonomy" id="1097556"/>
    <lineage>
        <taxon>Eukaryota</taxon>
        <taxon>Fungi</taxon>
        <taxon>Dikarya</taxon>
        <taxon>Ascomycota</taxon>
        <taxon>Taphrinomycotina</taxon>
        <taxon>Taphrinomycetes</taxon>
        <taxon>Taphrinales</taxon>
        <taxon>Taphrinaceae</taxon>
        <taxon>Taphrina</taxon>
    </lineage>
</organism>
<dbReference type="AlphaFoldDB" id="R4XBG3"/>
<keyword evidence="3" id="KW-0560">Oxidoreductase</keyword>
<proteinExistence type="inferred from homology"/>